<sequence>MNQPGTIVRTGRKFDQVIKGARAVFMADGFEGASVDDIARAAGVSKATLYSYFPDKRLLFMEVATTECRHMADRALELIEETAPPREVLTIAAEQLVPFLLSPFAQQCFRICVAERERFPELGRAFYANGPEMGRQRLSAYFLEAMARGELNISDVDMAAEQFSELCRAKLWVRAVFGIQSEFTQQEIDDVVRNAVETFLARYEA</sequence>
<dbReference type="Proteomes" id="UP001255416">
    <property type="component" value="Unassembled WGS sequence"/>
</dbReference>
<proteinExistence type="predicted"/>
<accession>A0ABU3V9V0</accession>
<keyword evidence="5" id="KW-1185">Reference proteome</keyword>
<name>A0ABU3V9V0_9RHOB</name>
<dbReference type="Pfam" id="PF00440">
    <property type="entry name" value="TetR_N"/>
    <property type="match status" value="1"/>
</dbReference>
<dbReference type="PANTHER" id="PTHR30055:SF146">
    <property type="entry name" value="HTH-TYPE TRANSCRIPTIONAL DUAL REGULATOR CECR"/>
    <property type="match status" value="1"/>
</dbReference>
<evidence type="ECO:0000313" key="4">
    <source>
        <dbReference type="EMBL" id="MDU9002944.1"/>
    </source>
</evidence>
<dbReference type="PANTHER" id="PTHR30055">
    <property type="entry name" value="HTH-TYPE TRANSCRIPTIONAL REGULATOR RUTR"/>
    <property type="match status" value="1"/>
</dbReference>
<feature type="DNA-binding region" description="H-T-H motif" evidence="2">
    <location>
        <begin position="34"/>
        <end position="53"/>
    </location>
</feature>
<dbReference type="InterPro" id="IPR001647">
    <property type="entry name" value="HTH_TetR"/>
</dbReference>
<dbReference type="EMBL" id="JASMWN010000002">
    <property type="protein sequence ID" value="MDU9002944.1"/>
    <property type="molecule type" value="Genomic_DNA"/>
</dbReference>
<evidence type="ECO:0000256" key="1">
    <source>
        <dbReference type="ARBA" id="ARBA00023125"/>
    </source>
</evidence>
<dbReference type="RefSeq" id="WP_316773443.1">
    <property type="nucleotide sequence ID" value="NZ_JASMWN010000002.1"/>
</dbReference>
<protein>
    <submittedName>
        <fullName evidence="4">TetR/AcrR family transcriptional regulator</fullName>
    </submittedName>
</protein>
<dbReference type="PRINTS" id="PR00455">
    <property type="entry name" value="HTHTETR"/>
</dbReference>
<dbReference type="SUPFAM" id="SSF46689">
    <property type="entry name" value="Homeodomain-like"/>
    <property type="match status" value="1"/>
</dbReference>
<evidence type="ECO:0000256" key="2">
    <source>
        <dbReference type="PROSITE-ProRule" id="PRU00335"/>
    </source>
</evidence>
<dbReference type="Gene3D" id="1.10.10.60">
    <property type="entry name" value="Homeodomain-like"/>
    <property type="match status" value="1"/>
</dbReference>
<evidence type="ECO:0000259" key="3">
    <source>
        <dbReference type="PROSITE" id="PS50977"/>
    </source>
</evidence>
<comment type="caution">
    <text evidence="4">The sequence shown here is derived from an EMBL/GenBank/DDBJ whole genome shotgun (WGS) entry which is preliminary data.</text>
</comment>
<evidence type="ECO:0000313" key="5">
    <source>
        <dbReference type="Proteomes" id="UP001255416"/>
    </source>
</evidence>
<dbReference type="PROSITE" id="PS50977">
    <property type="entry name" value="HTH_TETR_2"/>
    <property type="match status" value="1"/>
</dbReference>
<organism evidence="4 5">
    <name type="scientific">Sedimentitalea todarodis</name>
    <dbReference type="NCBI Taxonomy" id="1631240"/>
    <lineage>
        <taxon>Bacteria</taxon>
        <taxon>Pseudomonadati</taxon>
        <taxon>Pseudomonadota</taxon>
        <taxon>Alphaproteobacteria</taxon>
        <taxon>Rhodobacterales</taxon>
        <taxon>Paracoccaceae</taxon>
        <taxon>Sedimentitalea</taxon>
    </lineage>
</organism>
<dbReference type="InterPro" id="IPR036271">
    <property type="entry name" value="Tet_transcr_reg_TetR-rel_C_sf"/>
</dbReference>
<dbReference type="PROSITE" id="PS01081">
    <property type="entry name" value="HTH_TETR_1"/>
    <property type="match status" value="1"/>
</dbReference>
<gene>
    <name evidence="4" type="ORF">QO231_03625</name>
</gene>
<keyword evidence="1 2" id="KW-0238">DNA-binding</keyword>
<reference evidence="5" key="1">
    <citation type="submission" date="2023-05" db="EMBL/GenBank/DDBJ databases">
        <title>Sedimentitalea sp. nov. JM2-8.</title>
        <authorList>
            <person name="Huang J."/>
        </authorList>
    </citation>
    <scope>NUCLEOTIDE SEQUENCE [LARGE SCALE GENOMIC DNA]</scope>
    <source>
        <strain evidence="5">KHS03</strain>
    </source>
</reference>
<dbReference type="InterPro" id="IPR039536">
    <property type="entry name" value="TetR_C_Proteobacteria"/>
</dbReference>
<dbReference type="Gene3D" id="1.10.357.10">
    <property type="entry name" value="Tetracycline Repressor, domain 2"/>
    <property type="match status" value="1"/>
</dbReference>
<dbReference type="SUPFAM" id="SSF48498">
    <property type="entry name" value="Tetracyclin repressor-like, C-terminal domain"/>
    <property type="match status" value="1"/>
</dbReference>
<dbReference type="InterPro" id="IPR009057">
    <property type="entry name" value="Homeodomain-like_sf"/>
</dbReference>
<dbReference type="Pfam" id="PF14246">
    <property type="entry name" value="TetR_C_7"/>
    <property type="match status" value="1"/>
</dbReference>
<feature type="domain" description="HTH tetR-type" evidence="3">
    <location>
        <begin position="11"/>
        <end position="71"/>
    </location>
</feature>
<dbReference type="InterPro" id="IPR050109">
    <property type="entry name" value="HTH-type_TetR-like_transc_reg"/>
</dbReference>
<dbReference type="InterPro" id="IPR023772">
    <property type="entry name" value="DNA-bd_HTH_TetR-type_CS"/>
</dbReference>